<dbReference type="RefSeq" id="WP_259543617.1">
    <property type="nucleotide sequence ID" value="NZ_JANLCJ010000554.1"/>
</dbReference>
<protein>
    <submittedName>
        <fullName evidence="2">Uncharacterized protein</fullName>
    </submittedName>
</protein>
<comment type="caution">
    <text evidence="2">The sequence shown here is derived from an EMBL/GenBank/DDBJ whole genome shotgun (WGS) entry which is preliminary data.</text>
</comment>
<evidence type="ECO:0000313" key="3">
    <source>
        <dbReference type="Proteomes" id="UP001165586"/>
    </source>
</evidence>
<feature type="transmembrane region" description="Helical" evidence="1">
    <location>
        <begin position="25"/>
        <end position="51"/>
    </location>
</feature>
<keyword evidence="1" id="KW-1133">Transmembrane helix</keyword>
<sequence>MLIVVAIVALGYSSNGSNYKKATQFVALCGGSVAVALIPLITMIAVVKFIFF</sequence>
<evidence type="ECO:0000313" key="2">
    <source>
        <dbReference type="EMBL" id="MCS5737269.1"/>
    </source>
</evidence>
<keyword evidence="1" id="KW-0812">Transmembrane</keyword>
<name>A0ABT2HBD9_9MICO</name>
<keyword evidence="1" id="KW-0472">Membrane</keyword>
<dbReference type="Proteomes" id="UP001165586">
    <property type="component" value="Unassembled WGS sequence"/>
</dbReference>
<evidence type="ECO:0000256" key="1">
    <source>
        <dbReference type="SAM" id="Phobius"/>
    </source>
</evidence>
<organism evidence="2 3">
    <name type="scientific">Herbiconiux daphne</name>
    <dbReference type="NCBI Taxonomy" id="2970914"/>
    <lineage>
        <taxon>Bacteria</taxon>
        <taxon>Bacillati</taxon>
        <taxon>Actinomycetota</taxon>
        <taxon>Actinomycetes</taxon>
        <taxon>Micrococcales</taxon>
        <taxon>Microbacteriaceae</taxon>
        <taxon>Herbiconiux</taxon>
    </lineage>
</organism>
<reference evidence="2" key="1">
    <citation type="submission" date="2022-08" db="EMBL/GenBank/DDBJ databases">
        <authorList>
            <person name="Deng Y."/>
            <person name="Han X.-F."/>
            <person name="Zhang Y.-Q."/>
        </authorList>
    </citation>
    <scope>NUCLEOTIDE SEQUENCE</scope>
    <source>
        <strain evidence="2">CPCC 203386</strain>
    </source>
</reference>
<proteinExistence type="predicted"/>
<accession>A0ABT2HBD9</accession>
<keyword evidence="3" id="KW-1185">Reference proteome</keyword>
<dbReference type="EMBL" id="JANLCJ010000554">
    <property type="protein sequence ID" value="MCS5737269.1"/>
    <property type="molecule type" value="Genomic_DNA"/>
</dbReference>
<gene>
    <name evidence="2" type="ORF">N1032_26420</name>
</gene>